<dbReference type="RefSeq" id="WP_183898189.1">
    <property type="nucleotide sequence ID" value="NZ_JACIDW010000001.1"/>
</dbReference>
<evidence type="ECO:0008006" key="3">
    <source>
        <dbReference type="Google" id="ProtNLM"/>
    </source>
</evidence>
<reference evidence="1 2" key="1">
    <citation type="submission" date="2020-08" db="EMBL/GenBank/DDBJ databases">
        <title>Genomic Encyclopedia of Type Strains, Phase IV (KMG-IV): sequencing the most valuable type-strain genomes for metagenomic binning, comparative biology and taxonomic classification.</title>
        <authorList>
            <person name="Goeker M."/>
        </authorList>
    </citation>
    <scope>NUCLEOTIDE SEQUENCE [LARGE SCALE GENOMIC DNA]</scope>
    <source>
        <strain evidence="1 2">DSM 26575</strain>
    </source>
</reference>
<dbReference type="Gene3D" id="6.10.250.730">
    <property type="match status" value="1"/>
</dbReference>
<organism evidence="1 2">
    <name type="scientific">Rhizobium metallidurans</name>
    <dbReference type="NCBI Taxonomy" id="1265931"/>
    <lineage>
        <taxon>Bacteria</taxon>
        <taxon>Pseudomonadati</taxon>
        <taxon>Pseudomonadota</taxon>
        <taxon>Alphaproteobacteria</taxon>
        <taxon>Hyphomicrobiales</taxon>
        <taxon>Rhizobiaceae</taxon>
        <taxon>Rhizobium/Agrobacterium group</taxon>
        <taxon>Rhizobium</taxon>
    </lineage>
</organism>
<proteinExistence type="predicted"/>
<name>A0A7W6G8F6_9HYPH</name>
<dbReference type="EMBL" id="JACIDW010000001">
    <property type="protein sequence ID" value="MBB3962438.1"/>
    <property type="molecule type" value="Genomic_DNA"/>
</dbReference>
<accession>A0A7W6G8F6</accession>
<dbReference type="InterPro" id="IPR010385">
    <property type="entry name" value="DUF982"/>
</dbReference>
<dbReference type="Proteomes" id="UP000582090">
    <property type="component" value="Unassembled WGS sequence"/>
</dbReference>
<gene>
    <name evidence="1" type="ORF">GGQ67_000056</name>
</gene>
<protein>
    <recommendedName>
        <fullName evidence="3">DUF982 domain-containing protein</fullName>
    </recommendedName>
</protein>
<evidence type="ECO:0000313" key="2">
    <source>
        <dbReference type="Proteomes" id="UP000582090"/>
    </source>
</evidence>
<evidence type="ECO:0000313" key="1">
    <source>
        <dbReference type="EMBL" id="MBB3962438.1"/>
    </source>
</evidence>
<dbReference type="AlphaFoldDB" id="A0A7W6G8F6"/>
<comment type="caution">
    <text evidence="1">The sequence shown here is derived from an EMBL/GenBank/DDBJ whole genome shotgun (WGS) entry which is preliminary data.</text>
</comment>
<sequence length="81" mass="8702">MTDEKPWKRPLTIAIGSVKYVVKSARDAAWLLADKWPVLTGDAFVRALKACAAVMEGKRGGGHARQALIAAARDANLQIEG</sequence>
<dbReference type="Pfam" id="PF06169">
    <property type="entry name" value="DUF982"/>
    <property type="match status" value="1"/>
</dbReference>
<keyword evidence="2" id="KW-1185">Reference proteome</keyword>